<dbReference type="PROSITE" id="PS50089">
    <property type="entry name" value="ZF_RING_2"/>
    <property type="match status" value="1"/>
</dbReference>
<proteinExistence type="inferred from homology"/>
<accession>A0ABY0H2R5</accession>
<comment type="subcellular location">
    <subcellularLocation>
        <location evidence="1">Nucleus</location>
    </subcellularLocation>
</comment>
<protein>
    <recommendedName>
        <fullName evidence="10">RING-type domain-containing protein</fullName>
    </recommendedName>
</protein>
<evidence type="ECO:0000256" key="3">
    <source>
        <dbReference type="ARBA" id="ARBA00022723"/>
    </source>
</evidence>
<keyword evidence="8" id="KW-0175">Coiled coil</keyword>
<keyword evidence="5" id="KW-0862">Zinc</keyword>
<evidence type="ECO:0000259" key="10">
    <source>
        <dbReference type="PROSITE" id="PS50089"/>
    </source>
</evidence>
<feature type="compositionally biased region" description="Basic and acidic residues" evidence="9">
    <location>
        <begin position="121"/>
        <end position="139"/>
    </location>
</feature>
<dbReference type="Pfam" id="PF13445">
    <property type="entry name" value="zf-RING_UBOX"/>
    <property type="match status" value="1"/>
</dbReference>
<organism evidence="11 12">
    <name type="scientific">Monosporascus cannonballus</name>
    <dbReference type="NCBI Taxonomy" id="155416"/>
    <lineage>
        <taxon>Eukaryota</taxon>
        <taxon>Fungi</taxon>
        <taxon>Dikarya</taxon>
        <taxon>Ascomycota</taxon>
        <taxon>Pezizomycotina</taxon>
        <taxon>Sordariomycetes</taxon>
        <taxon>Xylariomycetidae</taxon>
        <taxon>Xylariales</taxon>
        <taxon>Xylariales incertae sedis</taxon>
        <taxon>Monosporascus</taxon>
    </lineage>
</organism>
<evidence type="ECO:0000256" key="9">
    <source>
        <dbReference type="SAM" id="MobiDB-lite"/>
    </source>
</evidence>
<gene>
    <name evidence="11" type="ORF">DL762_006216</name>
</gene>
<evidence type="ECO:0000256" key="8">
    <source>
        <dbReference type="SAM" id="Coils"/>
    </source>
</evidence>
<dbReference type="InterPro" id="IPR016818">
    <property type="entry name" value="NOSIP"/>
</dbReference>
<evidence type="ECO:0000256" key="4">
    <source>
        <dbReference type="ARBA" id="ARBA00022771"/>
    </source>
</evidence>
<feature type="compositionally biased region" description="Basic and acidic residues" evidence="9">
    <location>
        <begin position="381"/>
        <end position="391"/>
    </location>
</feature>
<keyword evidence="12" id="KW-1185">Reference proteome</keyword>
<dbReference type="Pfam" id="PF15906">
    <property type="entry name" value="zf-NOSIP"/>
    <property type="match status" value="1"/>
</dbReference>
<evidence type="ECO:0000256" key="2">
    <source>
        <dbReference type="ARBA" id="ARBA00008126"/>
    </source>
</evidence>
<dbReference type="InterPro" id="IPR013083">
    <property type="entry name" value="Znf_RING/FYVE/PHD"/>
</dbReference>
<keyword evidence="6" id="KW-0539">Nucleus</keyword>
<dbReference type="InterPro" id="IPR027370">
    <property type="entry name" value="Znf-RING_euk"/>
</dbReference>
<dbReference type="InterPro" id="IPR001841">
    <property type="entry name" value="Znf_RING"/>
</dbReference>
<feature type="coiled-coil region" evidence="8">
    <location>
        <begin position="65"/>
        <end position="99"/>
    </location>
</feature>
<evidence type="ECO:0000313" key="12">
    <source>
        <dbReference type="Proteomes" id="UP000294003"/>
    </source>
</evidence>
<evidence type="ECO:0000256" key="7">
    <source>
        <dbReference type="PROSITE-ProRule" id="PRU00175"/>
    </source>
</evidence>
<keyword evidence="3" id="KW-0479">Metal-binding</keyword>
<dbReference type="Proteomes" id="UP000294003">
    <property type="component" value="Unassembled WGS sequence"/>
</dbReference>
<feature type="domain" description="RING-type" evidence="10">
    <location>
        <begin position="275"/>
        <end position="336"/>
    </location>
</feature>
<keyword evidence="4 7" id="KW-0863">Zinc-finger</keyword>
<dbReference type="Gene3D" id="3.30.40.10">
    <property type="entry name" value="Zinc/RING finger domain, C3HC4 (zinc finger)"/>
    <property type="match status" value="2"/>
</dbReference>
<dbReference type="InterPro" id="IPR031790">
    <property type="entry name" value="Znf-NOSIP"/>
</dbReference>
<name>A0ABY0H2R5_9PEZI</name>
<dbReference type="PROSITE" id="PS00518">
    <property type="entry name" value="ZF_RING_1"/>
    <property type="match status" value="1"/>
</dbReference>
<dbReference type="EMBL" id="QJNS01000192">
    <property type="protein sequence ID" value="RYO83307.1"/>
    <property type="molecule type" value="Genomic_DNA"/>
</dbReference>
<feature type="region of interest" description="Disordered" evidence="9">
    <location>
        <begin position="191"/>
        <end position="272"/>
    </location>
</feature>
<evidence type="ECO:0000256" key="6">
    <source>
        <dbReference type="ARBA" id="ARBA00023242"/>
    </source>
</evidence>
<feature type="region of interest" description="Disordered" evidence="9">
    <location>
        <begin position="117"/>
        <end position="164"/>
    </location>
</feature>
<dbReference type="SUPFAM" id="SSF57850">
    <property type="entry name" value="RING/U-box"/>
    <property type="match status" value="2"/>
</dbReference>
<comment type="caution">
    <text evidence="11">The sequence shown here is derived from an EMBL/GenBank/DDBJ whole genome shotgun (WGS) entry which is preliminary data.</text>
</comment>
<dbReference type="InterPro" id="IPR017907">
    <property type="entry name" value="Znf_RING_CS"/>
</dbReference>
<comment type="similarity">
    <text evidence="2">Belongs to the NOSIP family.</text>
</comment>
<sequence>MSHSKRNTSRAVFTSHERELARRAWGSTSARLSRESFLPFASCALCLEVARDPVACATRGDLFCRECALSNILSQKREAKRLERARELEVREARDARARADEEARERAVREFEMVQSGLDVKGRAGEAGRPDDGNDGRTPRNNSNGDGDGDDKRPGKRKLPLDVDELARAAAEEDRRKARRLLDAERAEAATKAALPSFWTPSMTPSTAPNTNTDEKKNKRTARNNPICPASREDDPHPYSLHTLVTVSFTEEEEEEGSGGGGGGGGRRTRRRVCPACRKGLSNASKAVLAKPCGHVLCRGCVDKFMRPGGTGGHHHNHHADPHAPEDGLRCYVCEADLTDKPSPTKENGGSEGNGGDANNTGDNEDKPGKDGGKKKKKDKDKDRERERIRPGLVELRSEGTGFSAAGANEVKKVGVAFQC</sequence>
<evidence type="ECO:0000256" key="5">
    <source>
        <dbReference type="ARBA" id="ARBA00022833"/>
    </source>
</evidence>
<reference evidence="11 12" key="1">
    <citation type="submission" date="2018-06" db="EMBL/GenBank/DDBJ databases">
        <title>Complete Genomes of Monosporascus.</title>
        <authorList>
            <person name="Robinson A.J."/>
            <person name="Natvig D.O."/>
        </authorList>
    </citation>
    <scope>NUCLEOTIDE SEQUENCE [LARGE SCALE GENOMIC DNA]</scope>
    <source>
        <strain evidence="11 12">CBS 609.92</strain>
    </source>
</reference>
<evidence type="ECO:0000256" key="1">
    <source>
        <dbReference type="ARBA" id="ARBA00004123"/>
    </source>
</evidence>
<evidence type="ECO:0000313" key="11">
    <source>
        <dbReference type="EMBL" id="RYO83307.1"/>
    </source>
</evidence>
<dbReference type="PANTHER" id="PTHR13063">
    <property type="entry name" value="ENOS INTERACTING PROTEIN"/>
    <property type="match status" value="1"/>
</dbReference>
<feature type="compositionally biased region" description="Polar residues" evidence="9">
    <location>
        <begin position="200"/>
        <end position="213"/>
    </location>
</feature>
<dbReference type="PANTHER" id="PTHR13063:SF10">
    <property type="entry name" value="NITRIC OXIDE SYNTHASE-INTERACTING PROTEIN"/>
    <property type="match status" value="1"/>
</dbReference>
<feature type="region of interest" description="Disordered" evidence="9">
    <location>
        <begin position="343"/>
        <end position="397"/>
    </location>
</feature>